<dbReference type="RefSeq" id="WP_221335844.1">
    <property type="nucleotide sequence ID" value="NZ_BAABIX010000083.1"/>
</dbReference>
<sequence length="216" mass="23358">MSEMPDFLPFADREEAGRMLAGRLEKLELGGAEVLGLARGGVQVARPVAERVGGRLDVLVTRKIGYPPQPELGVGAIAEGGEPVYDAGLMRKLGLEEEDLAEVAAAEREEVRRRVRAYRGDRPPPEMAGRDVVIVDDGLATGVTARAALRMARSRGPARLVLAVPVGAGDTVESMLQEADEVVVLATPVRFMAVGQWYDRFDQLSDEDVLDILGRR</sequence>
<dbReference type="InterPro" id="IPR000836">
    <property type="entry name" value="PRTase_dom"/>
</dbReference>
<dbReference type="EMBL" id="JACHGN010000002">
    <property type="protein sequence ID" value="MBB5131059.1"/>
    <property type="molecule type" value="Genomic_DNA"/>
</dbReference>
<accession>A0A840NW74</accession>
<dbReference type="GO" id="GO:0016740">
    <property type="term" value="F:transferase activity"/>
    <property type="evidence" value="ECO:0007669"/>
    <property type="project" value="UniProtKB-KW"/>
</dbReference>
<name>A0A840NW74_9ACTN</name>
<keyword evidence="2" id="KW-0808">Transferase</keyword>
<feature type="domain" description="Phosphoribosyltransferase" evidence="1">
    <location>
        <begin position="34"/>
        <end position="171"/>
    </location>
</feature>
<comment type="caution">
    <text evidence="2">The sequence shown here is derived from an EMBL/GenBank/DDBJ whole genome shotgun (WGS) entry which is preliminary data.</text>
</comment>
<dbReference type="InterPro" id="IPR029057">
    <property type="entry name" value="PRTase-like"/>
</dbReference>
<evidence type="ECO:0000313" key="3">
    <source>
        <dbReference type="Proteomes" id="UP000578449"/>
    </source>
</evidence>
<protein>
    <submittedName>
        <fullName evidence="2">Putative phosphoribosyl transferase</fullName>
    </submittedName>
</protein>
<proteinExistence type="predicted"/>
<evidence type="ECO:0000259" key="1">
    <source>
        <dbReference type="Pfam" id="PF00156"/>
    </source>
</evidence>
<dbReference type="Gene3D" id="3.30.1310.20">
    <property type="entry name" value="PRTase-like"/>
    <property type="match status" value="1"/>
</dbReference>
<dbReference type="Pfam" id="PF00156">
    <property type="entry name" value="Pribosyltran"/>
    <property type="match status" value="1"/>
</dbReference>
<organism evidence="2 3">
    <name type="scientific">Thermocatellispora tengchongensis</name>
    <dbReference type="NCBI Taxonomy" id="1073253"/>
    <lineage>
        <taxon>Bacteria</taxon>
        <taxon>Bacillati</taxon>
        <taxon>Actinomycetota</taxon>
        <taxon>Actinomycetes</taxon>
        <taxon>Streptosporangiales</taxon>
        <taxon>Streptosporangiaceae</taxon>
        <taxon>Thermocatellispora</taxon>
    </lineage>
</organism>
<keyword evidence="3" id="KW-1185">Reference proteome</keyword>
<dbReference type="Gene3D" id="3.40.50.2020">
    <property type="match status" value="1"/>
</dbReference>
<dbReference type="Proteomes" id="UP000578449">
    <property type="component" value="Unassembled WGS sequence"/>
</dbReference>
<dbReference type="SUPFAM" id="SSF53271">
    <property type="entry name" value="PRTase-like"/>
    <property type="match status" value="1"/>
</dbReference>
<dbReference type="AlphaFoldDB" id="A0A840NW74"/>
<reference evidence="2 3" key="1">
    <citation type="submission" date="2020-08" db="EMBL/GenBank/DDBJ databases">
        <title>Genomic Encyclopedia of Type Strains, Phase IV (KMG-IV): sequencing the most valuable type-strain genomes for metagenomic binning, comparative biology and taxonomic classification.</title>
        <authorList>
            <person name="Goeker M."/>
        </authorList>
    </citation>
    <scope>NUCLEOTIDE SEQUENCE [LARGE SCALE GENOMIC DNA]</scope>
    <source>
        <strain evidence="2 3">DSM 45615</strain>
    </source>
</reference>
<gene>
    <name evidence="2" type="ORF">HNP84_000765</name>
</gene>
<dbReference type="CDD" id="cd06223">
    <property type="entry name" value="PRTases_typeI"/>
    <property type="match status" value="1"/>
</dbReference>
<evidence type="ECO:0000313" key="2">
    <source>
        <dbReference type="EMBL" id="MBB5131059.1"/>
    </source>
</evidence>